<dbReference type="GO" id="GO:0005524">
    <property type="term" value="F:ATP binding"/>
    <property type="evidence" value="ECO:0007669"/>
    <property type="project" value="UniProtKB-KW"/>
</dbReference>
<keyword evidence="2" id="KW-0472">Membrane</keyword>
<dbReference type="HOGENOM" id="CLU_000604_1_22_4"/>
<dbReference type="EMBL" id="CP000086">
    <property type="protein sequence ID" value="ABC36682.1"/>
    <property type="molecule type" value="Genomic_DNA"/>
</dbReference>
<dbReference type="Pfam" id="PF00005">
    <property type="entry name" value="ABC_tran"/>
    <property type="match status" value="1"/>
</dbReference>
<keyword evidence="4 6" id="KW-0067">ATP-binding</keyword>
<evidence type="ECO:0000256" key="1">
    <source>
        <dbReference type="ARBA" id="ARBA00022475"/>
    </source>
</evidence>
<keyword evidence="2" id="KW-0997">Cell inner membrane</keyword>
<dbReference type="Gene3D" id="3.40.50.300">
    <property type="entry name" value="P-loop containing nucleotide triphosphate hydrolases"/>
    <property type="match status" value="1"/>
</dbReference>
<evidence type="ECO:0000256" key="4">
    <source>
        <dbReference type="ARBA" id="ARBA00022840"/>
    </source>
</evidence>
<dbReference type="GO" id="GO:0016887">
    <property type="term" value="F:ATP hydrolysis activity"/>
    <property type="evidence" value="ECO:0007669"/>
    <property type="project" value="InterPro"/>
</dbReference>
<evidence type="ECO:0000313" key="6">
    <source>
        <dbReference type="EMBL" id="ABC36682.1"/>
    </source>
</evidence>
<accession>Q2SWB1</accession>
<dbReference type="AlphaFoldDB" id="Q2SWB1"/>
<protein>
    <submittedName>
        <fullName evidence="6">ABC transporter, ATP-binding protein</fullName>
    </submittedName>
</protein>
<keyword evidence="1" id="KW-1003">Cell membrane</keyword>
<dbReference type="KEGG" id="bte:BTH_I2267"/>
<keyword evidence="7" id="KW-1185">Reference proteome</keyword>
<dbReference type="PANTHER" id="PTHR43119:SF1">
    <property type="entry name" value="ABC TRANSPORTER DOMAIN-CONTAINING PROTEIN"/>
    <property type="match status" value="1"/>
</dbReference>
<dbReference type="SMART" id="SM00382">
    <property type="entry name" value="AAA"/>
    <property type="match status" value="1"/>
</dbReference>
<dbReference type="InterPro" id="IPR003593">
    <property type="entry name" value="AAA+_ATPase"/>
</dbReference>
<gene>
    <name evidence="6" type="ordered locus">BTH_I2267</name>
</gene>
<organism evidence="6 7">
    <name type="scientific">Burkholderia thailandensis (strain ATCC 700388 / DSM 13276 / CCUG 48851 / CIP 106301 / E264)</name>
    <dbReference type="NCBI Taxonomy" id="271848"/>
    <lineage>
        <taxon>Bacteria</taxon>
        <taxon>Pseudomonadati</taxon>
        <taxon>Pseudomonadota</taxon>
        <taxon>Betaproteobacteria</taxon>
        <taxon>Burkholderiales</taxon>
        <taxon>Burkholderiaceae</taxon>
        <taxon>Burkholderia</taxon>
        <taxon>pseudomallei group</taxon>
    </lineage>
</organism>
<dbReference type="SUPFAM" id="SSF52540">
    <property type="entry name" value="P-loop containing nucleoside triphosphate hydrolases"/>
    <property type="match status" value="1"/>
</dbReference>
<dbReference type="PROSITE" id="PS50893">
    <property type="entry name" value="ABC_TRANSPORTER_2"/>
    <property type="match status" value="1"/>
</dbReference>
<evidence type="ECO:0000256" key="2">
    <source>
        <dbReference type="ARBA" id="ARBA00022519"/>
    </source>
</evidence>
<evidence type="ECO:0000259" key="5">
    <source>
        <dbReference type="PROSITE" id="PS50893"/>
    </source>
</evidence>
<dbReference type="PANTHER" id="PTHR43119">
    <property type="entry name" value="ABC TRANSPORT PROTEIN ATP-BINDING COMPONENT-RELATED"/>
    <property type="match status" value="1"/>
</dbReference>
<evidence type="ECO:0000313" key="7">
    <source>
        <dbReference type="Proteomes" id="UP000001930"/>
    </source>
</evidence>
<feature type="domain" description="ABC transporter" evidence="5">
    <location>
        <begin position="52"/>
        <end position="275"/>
    </location>
</feature>
<keyword evidence="3" id="KW-0547">Nucleotide-binding</keyword>
<sequence length="276" mass="29645">MPDSVVVLPEPTAPRSVRDAAADSYYGARCGANRPHLPFFAFFAFMTADALIEARQITRRDAASGKTLLAPTDFSLAAGERIALAGPSGSGKSVFLRMLALLDPIDGGQLLWHGKRIPRAAIPRYRRSVAYVRQRPATADGTVEDLLRYPYSLAVYRDAHFDPARVARLAAQAGRGDDFLRKAASELSGGEAQIAALLRVLQLDPDVLLLDEPTSALDPDSTRAIEALVAAWFGAAPAARAYLWISHDPAQAARVGGRRLTMRAGVLGDAPTEDAR</sequence>
<reference evidence="6 7" key="1">
    <citation type="journal article" date="2005" name="BMC Genomics">
        <title>Bacterial genome adaptation to niches: divergence of the potential virulence genes in three Burkholderia species of different survival strategies.</title>
        <authorList>
            <person name="Kim H.S."/>
            <person name="Schell M.A."/>
            <person name="Yu Y."/>
            <person name="Ulrich R.L."/>
            <person name="Sarria S.H."/>
            <person name="Nierman W.C."/>
            <person name="DeShazer D."/>
        </authorList>
    </citation>
    <scope>NUCLEOTIDE SEQUENCE [LARGE SCALE GENOMIC DNA]</scope>
    <source>
        <strain evidence="7">ATCC 700388 / DSM 13276 / CCUG 48851 / CIP 106301 / E264</strain>
    </source>
</reference>
<name>Q2SWB1_BURTA</name>
<proteinExistence type="predicted"/>
<dbReference type="InterPro" id="IPR027417">
    <property type="entry name" value="P-loop_NTPase"/>
</dbReference>
<evidence type="ECO:0000256" key="3">
    <source>
        <dbReference type="ARBA" id="ARBA00022741"/>
    </source>
</evidence>
<dbReference type="InterPro" id="IPR003439">
    <property type="entry name" value="ABC_transporter-like_ATP-bd"/>
</dbReference>
<dbReference type="Proteomes" id="UP000001930">
    <property type="component" value="Chromosome I"/>
</dbReference>